<proteinExistence type="predicted"/>
<dbReference type="EMBL" id="CM055729">
    <property type="protein sequence ID" value="KAJ8015285.1"/>
    <property type="molecule type" value="Genomic_DNA"/>
</dbReference>
<name>A0ACC2HHR0_DALPE</name>
<accession>A0ACC2HHR0</accession>
<sequence length="96" mass="10287">MESERKTLVTFRPHEDEVSSCDETDDATLMSSSGSGSESAGGTLIQVRPYEESCSSTDSHEHIVESAVNDVLTSCFSVGPNEEICSSGESDDIHVK</sequence>
<keyword evidence="2" id="KW-1185">Reference proteome</keyword>
<evidence type="ECO:0000313" key="2">
    <source>
        <dbReference type="Proteomes" id="UP001157502"/>
    </source>
</evidence>
<evidence type="ECO:0000313" key="1">
    <source>
        <dbReference type="EMBL" id="KAJ8015285.1"/>
    </source>
</evidence>
<gene>
    <name evidence="1" type="ORF">DPEC_G00024530</name>
</gene>
<comment type="caution">
    <text evidence="1">The sequence shown here is derived from an EMBL/GenBank/DDBJ whole genome shotgun (WGS) entry which is preliminary data.</text>
</comment>
<dbReference type="Proteomes" id="UP001157502">
    <property type="component" value="Chromosome 2"/>
</dbReference>
<protein>
    <submittedName>
        <fullName evidence="1">Uncharacterized protein</fullName>
    </submittedName>
</protein>
<reference evidence="1" key="1">
    <citation type="submission" date="2021-05" db="EMBL/GenBank/DDBJ databases">
        <authorList>
            <person name="Pan Q."/>
            <person name="Jouanno E."/>
            <person name="Zahm M."/>
            <person name="Klopp C."/>
            <person name="Cabau C."/>
            <person name="Louis A."/>
            <person name="Berthelot C."/>
            <person name="Parey E."/>
            <person name="Roest Crollius H."/>
            <person name="Montfort J."/>
            <person name="Robinson-Rechavi M."/>
            <person name="Bouchez O."/>
            <person name="Lampietro C."/>
            <person name="Lopez Roques C."/>
            <person name="Donnadieu C."/>
            <person name="Postlethwait J."/>
            <person name="Bobe J."/>
            <person name="Dillon D."/>
            <person name="Chandos A."/>
            <person name="von Hippel F."/>
            <person name="Guiguen Y."/>
        </authorList>
    </citation>
    <scope>NUCLEOTIDE SEQUENCE</scope>
    <source>
        <strain evidence="1">YG-Jan2019</strain>
    </source>
</reference>
<organism evidence="1 2">
    <name type="scientific">Dallia pectoralis</name>
    <name type="common">Alaska blackfish</name>
    <dbReference type="NCBI Taxonomy" id="75939"/>
    <lineage>
        <taxon>Eukaryota</taxon>
        <taxon>Metazoa</taxon>
        <taxon>Chordata</taxon>
        <taxon>Craniata</taxon>
        <taxon>Vertebrata</taxon>
        <taxon>Euteleostomi</taxon>
        <taxon>Actinopterygii</taxon>
        <taxon>Neopterygii</taxon>
        <taxon>Teleostei</taxon>
        <taxon>Protacanthopterygii</taxon>
        <taxon>Esociformes</taxon>
        <taxon>Umbridae</taxon>
        <taxon>Dallia</taxon>
    </lineage>
</organism>